<comment type="catalytic activity">
    <reaction evidence="7">
        <text>[protein]-L-isoaspartate + S-adenosyl-L-methionine = [protein]-L-isoaspartate alpha-methyl ester + S-adenosyl-L-homocysteine</text>
        <dbReference type="Rhea" id="RHEA:12705"/>
        <dbReference type="Rhea" id="RHEA-COMP:12143"/>
        <dbReference type="Rhea" id="RHEA-COMP:12144"/>
        <dbReference type="ChEBI" id="CHEBI:57856"/>
        <dbReference type="ChEBI" id="CHEBI:59789"/>
        <dbReference type="ChEBI" id="CHEBI:90596"/>
        <dbReference type="ChEBI" id="CHEBI:90598"/>
        <dbReference type="EC" id="2.1.1.77"/>
    </reaction>
</comment>
<dbReference type="InterPro" id="IPR000682">
    <property type="entry name" value="PCMT"/>
</dbReference>
<evidence type="ECO:0000256" key="6">
    <source>
        <dbReference type="ARBA" id="ARBA00022691"/>
    </source>
</evidence>
<dbReference type="Gene3D" id="3.40.50.150">
    <property type="entry name" value="Vaccinia Virus protein VP39"/>
    <property type="match status" value="1"/>
</dbReference>
<dbReference type="FunFam" id="3.40.50.150:FF:000010">
    <property type="entry name" value="Protein-L-isoaspartate O-methyltransferase"/>
    <property type="match status" value="1"/>
</dbReference>
<sequence>MKMKHKYIFFSLVLIMLSSCVQEKAMKKDEEYYAKLRKQMVEHQIIARGVKDANVIRAMEKVPRHKFVPEAEQPYAYLDEPRPIGHGQTISQPYIVAFMTEQLHLKPTDRVLEIGTGSGYQAAVLAEIVDSVYTIEIVPELARKARQRLQELGYHNVEVKQGDGYNGWPEKAPFDAIIVTAAPPNIPPPLLEQLKVGGVMVLPVGEYVQELVVAHKTSEGISMKNVLPVRFVPMTGKVQQNKN</sequence>
<dbReference type="GO" id="GO:0005737">
    <property type="term" value="C:cytoplasm"/>
    <property type="evidence" value="ECO:0007669"/>
    <property type="project" value="UniProtKB-SubCell"/>
</dbReference>
<feature type="active site" evidence="7">
    <location>
        <position position="91"/>
    </location>
</feature>
<dbReference type="HAMAP" id="MF_00090">
    <property type="entry name" value="PIMT"/>
    <property type="match status" value="1"/>
</dbReference>
<keyword evidence="5 7" id="KW-0808">Transferase</keyword>
<dbReference type="Proteomes" id="UP000886111">
    <property type="component" value="Unassembled WGS sequence"/>
</dbReference>
<keyword evidence="3 7" id="KW-0963">Cytoplasm</keyword>
<keyword evidence="4 7" id="KW-0489">Methyltransferase</keyword>
<evidence type="ECO:0000256" key="5">
    <source>
        <dbReference type="ARBA" id="ARBA00022679"/>
    </source>
</evidence>
<keyword evidence="6 7" id="KW-0949">S-adenosyl-L-methionine</keyword>
<dbReference type="InterPro" id="IPR029063">
    <property type="entry name" value="SAM-dependent_MTases_sf"/>
</dbReference>
<dbReference type="PANTHER" id="PTHR11579:SF0">
    <property type="entry name" value="PROTEIN-L-ISOASPARTATE(D-ASPARTATE) O-METHYLTRANSFERASE"/>
    <property type="match status" value="1"/>
</dbReference>
<reference evidence="8" key="1">
    <citation type="journal article" date="2020" name="mSystems">
        <title>Genome- and Community-Level Interaction Insights into Carbon Utilization and Element Cycling Functions of Hydrothermarchaeota in Hydrothermal Sediment.</title>
        <authorList>
            <person name="Zhou Z."/>
            <person name="Liu Y."/>
            <person name="Xu W."/>
            <person name="Pan J."/>
            <person name="Luo Z.H."/>
            <person name="Li M."/>
        </authorList>
    </citation>
    <scope>NUCLEOTIDE SEQUENCE [LARGE SCALE GENOMIC DNA]</scope>
    <source>
        <strain evidence="8">HyVt-76</strain>
    </source>
</reference>
<dbReference type="NCBIfam" id="NF001453">
    <property type="entry name" value="PRK00312.1"/>
    <property type="match status" value="1"/>
</dbReference>
<dbReference type="PROSITE" id="PS01279">
    <property type="entry name" value="PCMT"/>
    <property type="match status" value="1"/>
</dbReference>
<dbReference type="GO" id="GO:0030091">
    <property type="term" value="P:protein repair"/>
    <property type="evidence" value="ECO:0007669"/>
    <property type="project" value="UniProtKB-UniRule"/>
</dbReference>
<comment type="caution">
    <text evidence="8">The sequence shown here is derived from an EMBL/GenBank/DDBJ whole genome shotgun (WGS) entry which is preliminary data.</text>
</comment>
<protein>
    <recommendedName>
        <fullName evidence="7">Protein-L-isoaspartate O-methyltransferase</fullName>
        <ecNumber evidence="7">2.1.1.77</ecNumber>
    </recommendedName>
    <alternativeName>
        <fullName evidence="7">L-isoaspartyl protein carboxyl methyltransferase</fullName>
    </alternativeName>
    <alternativeName>
        <fullName evidence="7">Protein L-isoaspartyl methyltransferase</fullName>
    </alternativeName>
    <alternativeName>
        <fullName evidence="7">Protein-beta-aspartate methyltransferase</fullName>
        <shortName evidence="7">PIMT</shortName>
    </alternativeName>
</protein>
<dbReference type="Pfam" id="PF01135">
    <property type="entry name" value="PCMT"/>
    <property type="match status" value="1"/>
</dbReference>
<dbReference type="NCBIfam" id="TIGR00080">
    <property type="entry name" value="pimt"/>
    <property type="match status" value="1"/>
</dbReference>
<dbReference type="GO" id="GO:0032259">
    <property type="term" value="P:methylation"/>
    <property type="evidence" value="ECO:0007669"/>
    <property type="project" value="UniProtKB-KW"/>
</dbReference>
<dbReference type="SUPFAM" id="SSF53335">
    <property type="entry name" value="S-adenosyl-L-methionine-dependent methyltransferases"/>
    <property type="match status" value="1"/>
</dbReference>
<dbReference type="PROSITE" id="PS51257">
    <property type="entry name" value="PROKAR_LIPOPROTEIN"/>
    <property type="match status" value="1"/>
</dbReference>
<evidence type="ECO:0000256" key="2">
    <source>
        <dbReference type="ARBA" id="ARBA00005369"/>
    </source>
</evidence>
<name>A0A7V5H3J9_CALAY</name>
<dbReference type="AlphaFoldDB" id="A0A7V5H3J9"/>
<proteinExistence type="inferred from homology"/>
<comment type="subcellular location">
    <subcellularLocation>
        <location evidence="1 7">Cytoplasm</location>
    </subcellularLocation>
</comment>
<evidence type="ECO:0000256" key="7">
    <source>
        <dbReference type="HAMAP-Rule" id="MF_00090"/>
    </source>
</evidence>
<comment type="function">
    <text evidence="7">Catalyzes the methyl esterification of L-isoaspartyl residues in peptides and proteins that result from spontaneous decomposition of normal L-aspartyl and L-asparaginyl residues. It plays a role in the repair and/or degradation of damaged proteins.</text>
</comment>
<dbReference type="EC" id="2.1.1.77" evidence="7"/>
<dbReference type="GO" id="GO:0004719">
    <property type="term" value="F:protein-L-isoaspartate (D-aspartate) O-methyltransferase activity"/>
    <property type="evidence" value="ECO:0007669"/>
    <property type="project" value="UniProtKB-UniRule"/>
</dbReference>
<evidence type="ECO:0000256" key="1">
    <source>
        <dbReference type="ARBA" id="ARBA00004496"/>
    </source>
</evidence>
<comment type="similarity">
    <text evidence="2 7">Belongs to the methyltransferase superfamily. L-isoaspartyl/D-aspartyl protein methyltransferase family.</text>
</comment>
<evidence type="ECO:0000313" key="8">
    <source>
        <dbReference type="EMBL" id="HHE55191.1"/>
    </source>
</evidence>
<dbReference type="CDD" id="cd02440">
    <property type="entry name" value="AdoMet_MTases"/>
    <property type="match status" value="1"/>
</dbReference>
<accession>A0A7V5H3J9</accession>
<gene>
    <name evidence="7" type="primary">pcm</name>
    <name evidence="8" type="ORF">ENL21_05370</name>
</gene>
<dbReference type="EMBL" id="DRTD01000394">
    <property type="protein sequence ID" value="HHE55191.1"/>
    <property type="molecule type" value="Genomic_DNA"/>
</dbReference>
<dbReference type="PANTHER" id="PTHR11579">
    <property type="entry name" value="PROTEIN-L-ISOASPARTATE O-METHYLTRANSFERASE"/>
    <property type="match status" value="1"/>
</dbReference>
<evidence type="ECO:0000256" key="4">
    <source>
        <dbReference type="ARBA" id="ARBA00022603"/>
    </source>
</evidence>
<evidence type="ECO:0000256" key="3">
    <source>
        <dbReference type="ARBA" id="ARBA00022490"/>
    </source>
</evidence>
<organism evidence="8">
    <name type="scientific">Caldithrix abyssi</name>
    <dbReference type="NCBI Taxonomy" id="187145"/>
    <lineage>
        <taxon>Bacteria</taxon>
        <taxon>Pseudomonadati</taxon>
        <taxon>Calditrichota</taxon>
        <taxon>Calditrichia</taxon>
        <taxon>Calditrichales</taxon>
        <taxon>Calditrichaceae</taxon>
        <taxon>Caldithrix</taxon>
    </lineage>
</organism>